<dbReference type="EMBL" id="NBSK02000007">
    <property type="protein sequence ID" value="KAJ0197112.1"/>
    <property type="molecule type" value="Genomic_DNA"/>
</dbReference>
<evidence type="ECO:0000313" key="1">
    <source>
        <dbReference type="EMBL" id="KAJ0197112.1"/>
    </source>
</evidence>
<gene>
    <name evidence="1" type="ORF">LSAT_V11C700362820</name>
</gene>
<dbReference type="Proteomes" id="UP000235145">
    <property type="component" value="Unassembled WGS sequence"/>
</dbReference>
<reference evidence="1 2" key="1">
    <citation type="journal article" date="2017" name="Nat. Commun.">
        <title>Genome assembly with in vitro proximity ligation data and whole-genome triplication in lettuce.</title>
        <authorList>
            <person name="Reyes-Chin-Wo S."/>
            <person name="Wang Z."/>
            <person name="Yang X."/>
            <person name="Kozik A."/>
            <person name="Arikit S."/>
            <person name="Song C."/>
            <person name="Xia L."/>
            <person name="Froenicke L."/>
            <person name="Lavelle D.O."/>
            <person name="Truco M.J."/>
            <person name="Xia R."/>
            <person name="Zhu S."/>
            <person name="Xu C."/>
            <person name="Xu H."/>
            <person name="Xu X."/>
            <person name="Cox K."/>
            <person name="Korf I."/>
            <person name="Meyers B.C."/>
            <person name="Michelmore R.W."/>
        </authorList>
    </citation>
    <scope>NUCLEOTIDE SEQUENCE [LARGE SCALE GENOMIC DNA]</scope>
    <source>
        <strain evidence="2">cv. Salinas</strain>
        <tissue evidence="1">Seedlings</tissue>
    </source>
</reference>
<comment type="caution">
    <text evidence="1">The sequence shown here is derived from an EMBL/GenBank/DDBJ whole genome shotgun (WGS) entry which is preliminary data.</text>
</comment>
<organism evidence="1 2">
    <name type="scientific">Lactuca sativa</name>
    <name type="common">Garden lettuce</name>
    <dbReference type="NCBI Taxonomy" id="4236"/>
    <lineage>
        <taxon>Eukaryota</taxon>
        <taxon>Viridiplantae</taxon>
        <taxon>Streptophyta</taxon>
        <taxon>Embryophyta</taxon>
        <taxon>Tracheophyta</taxon>
        <taxon>Spermatophyta</taxon>
        <taxon>Magnoliopsida</taxon>
        <taxon>eudicotyledons</taxon>
        <taxon>Gunneridae</taxon>
        <taxon>Pentapetalae</taxon>
        <taxon>asterids</taxon>
        <taxon>campanulids</taxon>
        <taxon>Asterales</taxon>
        <taxon>Asteraceae</taxon>
        <taxon>Cichorioideae</taxon>
        <taxon>Cichorieae</taxon>
        <taxon>Lactucinae</taxon>
        <taxon>Lactuca</taxon>
    </lineage>
</organism>
<proteinExistence type="predicted"/>
<accession>A0A9R1V200</accession>
<sequence length="131" mass="14728">MSLSSVPPTPPPPAPPSSIISLPFSTRVFLPALKLMFRDMVLIDSESAPSPPTSSASPEYLRHSSSFAKCNKLFISCCRIQKIKFIKNNLKCLQSTQFDLQLHERQSEMDVRQTQLQENGGHFETFEQTTL</sequence>
<protein>
    <submittedName>
        <fullName evidence="1">Uncharacterized protein</fullName>
    </submittedName>
</protein>
<dbReference type="AlphaFoldDB" id="A0A9R1V200"/>
<keyword evidence="2" id="KW-1185">Reference proteome</keyword>
<evidence type="ECO:0000313" key="2">
    <source>
        <dbReference type="Proteomes" id="UP000235145"/>
    </source>
</evidence>
<name>A0A9R1V200_LACSA</name>